<organism evidence="6 7">
    <name type="scientific">[Myrmecia] bisecta</name>
    <dbReference type="NCBI Taxonomy" id="41462"/>
    <lineage>
        <taxon>Eukaryota</taxon>
        <taxon>Viridiplantae</taxon>
        <taxon>Chlorophyta</taxon>
        <taxon>core chlorophytes</taxon>
        <taxon>Trebouxiophyceae</taxon>
        <taxon>Trebouxiales</taxon>
        <taxon>Trebouxiaceae</taxon>
        <taxon>Myrmecia</taxon>
    </lineage>
</organism>
<dbReference type="PANTHER" id="PTHR22753:SF14">
    <property type="entry name" value="MONOACYLGLYCEROL_DIACYLGLYCEROL O-ACYLTRANSFERASE"/>
    <property type="match status" value="1"/>
</dbReference>
<feature type="compositionally biased region" description="Polar residues" evidence="4">
    <location>
        <begin position="787"/>
        <end position="803"/>
    </location>
</feature>
<comment type="caution">
    <text evidence="6">The sequence shown here is derived from an EMBL/GenBank/DDBJ whole genome shotgun (WGS) entry which is preliminary data.</text>
</comment>
<name>A0AAW1QEB8_9CHLO</name>
<evidence type="ECO:0000313" key="6">
    <source>
        <dbReference type="EMBL" id="KAK9819759.1"/>
    </source>
</evidence>
<dbReference type="InterPro" id="IPR000073">
    <property type="entry name" value="AB_hydrolase_1"/>
</dbReference>
<dbReference type="Gene3D" id="3.40.50.1820">
    <property type="entry name" value="alpha/beta hydrolase"/>
    <property type="match status" value="1"/>
</dbReference>
<dbReference type="EMBL" id="JALJOR010000003">
    <property type="protein sequence ID" value="KAK9819759.1"/>
    <property type="molecule type" value="Genomic_DNA"/>
</dbReference>
<evidence type="ECO:0000256" key="3">
    <source>
        <dbReference type="ARBA" id="ARBA00023315"/>
    </source>
</evidence>
<keyword evidence="3" id="KW-0012">Acyltransferase</keyword>
<reference evidence="6 7" key="1">
    <citation type="journal article" date="2024" name="Nat. Commun.">
        <title>Phylogenomics reveals the evolutionary origins of lichenization in chlorophyte algae.</title>
        <authorList>
            <person name="Puginier C."/>
            <person name="Libourel C."/>
            <person name="Otte J."/>
            <person name="Skaloud P."/>
            <person name="Haon M."/>
            <person name="Grisel S."/>
            <person name="Petersen M."/>
            <person name="Berrin J.G."/>
            <person name="Delaux P.M."/>
            <person name="Dal Grande F."/>
            <person name="Keller J."/>
        </authorList>
    </citation>
    <scope>NUCLEOTIDE SEQUENCE [LARGE SCALE GENOMIC DNA]</scope>
    <source>
        <strain evidence="6 7">SAG 2043</strain>
    </source>
</reference>
<dbReference type="Pfam" id="PF03982">
    <property type="entry name" value="DAGAT"/>
    <property type="match status" value="1"/>
</dbReference>
<feature type="domain" description="AB hydrolase-1" evidence="5">
    <location>
        <begin position="119"/>
        <end position="348"/>
    </location>
</feature>
<feature type="compositionally biased region" description="Polar residues" evidence="4">
    <location>
        <begin position="1"/>
        <end position="16"/>
    </location>
</feature>
<dbReference type="Pfam" id="PF12697">
    <property type="entry name" value="Abhydrolase_6"/>
    <property type="match status" value="1"/>
</dbReference>
<dbReference type="SUPFAM" id="SSF53474">
    <property type="entry name" value="alpha/beta-Hydrolases"/>
    <property type="match status" value="1"/>
</dbReference>
<feature type="compositionally biased region" description="Polar residues" evidence="4">
    <location>
        <begin position="749"/>
        <end position="761"/>
    </location>
</feature>
<feature type="region of interest" description="Disordered" evidence="4">
    <location>
        <begin position="1"/>
        <end position="64"/>
    </location>
</feature>
<dbReference type="GO" id="GO:0016020">
    <property type="term" value="C:membrane"/>
    <property type="evidence" value="ECO:0007669"/>
    <property type="project" value="TreeGrafter"/>
</dbReference>
<protein>
    <recommendedName>
        <fullName evidence="5">AB hydrolase-1 domain-containing protein</fullName>
    </recommendedName>
</protein>
<evidence type="ECO:0000256" key="2">
    <source>
        <dbReference type="ARBA" id="ARBA00022679"/>
    </source>
</evidence>
<keyword evidence="7" id="KW-1185">Reference proteome</keyword>
<evidence type="ECO:0000256" key="1">
    <source>
        <dbReference type="ARBA" id="ARBA00005420"/>
    </source>
</evidence>
<dbReference type="CDD" id="cd07987">
    <property type="entry name" value="LPLAT_MGAT-like"/>
    <property type="match status" value="1"/>
</dbReference>
<proteinExistence type="inferred from homology"/>
<feature type="region of interest" description="Disordered" evidence="4">
    <location>
        <begin position="727"/>
        <end position="812"/>
    </location>
</feature>
<gene>
    <name evidence="6" type="ORF">WJX72_002051</name>
</gene>
<dbReference type="AlphaFoldDB" id="A0AAW1QEB8"/>
<evidence type="ECO:0000259" key="5">
    <source>
        <dbReference type="Pfam" id="PF12697"/>
    </source>
</evidence>
<evidence type="ECO:0000256" key="4">
    <source>
        <dbReference type="SAM" id="MobiDB-lite"/>
    </source>
</evidence>
<dbReference type="InterPro" id="IPR007130">
    <property type="entry name" value="DAGAT"/>
</dbReference>
<dbReference type="InterPro" id="IPR029058">
    <property type="entry name" value="AB_hydrolase_fold"/>
</dbReference>
<dbReference type="Proteomes" id="UP001489004">
    <property type="component" value="Unassembled WGS sequence"/>
</dbReference>
<accession>A0AAW1QEB8</accession>
<keyword evidence="2" id="KW-0808">Transferase</keyword>
<comment type="similarity">
    <text evidence="1">Belongs to the diacylglycerol acyltransferase family.</text>
</comment>
<evidence type="ECO:0000313" key="7">
    <source>
        <dbReference type="Proteomes" id="UP001489004"/>
    </source>
</evidence>
<dbReference type="PANTHER" id="PTHR22753">
    <property type="entry name" value="TRANSMEMBRANE PROTEIN 68"/>
    <property type="match status" value="1"/>
</dbReference>
<sequence>MQSGTGSLSQHSSPAQINRRAKTLLPSQAPPSRRCVRTGIALRPDPAPARIAPPPIVDPNLPTVSGDSKKINLADITRNDGGPPRFVSPYVASRKRGLDPANLPLMVYLPGIDGTGLAASRQFPYLVNAFDLRALSVPTHDRSTFQELVQIVEQYLEVELQGCPPQRPVYLLGESFGAVLSVAVAAVRPDLVDRVVLVNPATSFQRSPWPLLGPLLPQMPDDLYHALPILLSPVLGNPISMAAIGVDWSAPLPNQLSAFAEGVKNLLPQLDALKYILPPATLAHKLALLEQGNADVAEKFRRVQQRVLLITGDRDLLIPSHDEGPRLKKLFPRCTLKVLKGRSHALLQEGGVNLVELMQEAGFYVQRRVLSAPLERRGKASFGSAAPIELPTPRELDTYAEGLSAPPLQQCGKASLGLAAPTELPNLHELDRYAEGTTRFLRQLVSPVFFSTHADGRIEQGLGAIPPDRPILFVGNHQTYALDTGFMVEEMIRERGMMLRGLAHPVVFGGMQLPEEQGQGAFSNLMTTFGAVPVGGRNFFRLLQQGEAVMLFPGGVREAYKGKGEAYQLFWPARAEFVRMAARFGATIVPFAGVGAEDCFEMVAGPQEIRNAPIIGPLIEQRIRDAFPAARRGVSQAEGLEDLFIQPLSIPKLPSRFYFAFRKPIQTLPDMDRSQADEVYRQIRSEVEGGISWLLRERERDPYKDLLPRLLYEASWGNARQAPTFALPRQPVVIQQQGSQAREGHRSTGHSQNGHSGNGRQPRSAADAGGHVHGEVSSTGGPAVERSTAQHSTAQPGRLSSTGGPAIGEVLA</sequence>
<feature type="compositionally biased region" description="Pro residues" evidence="4">
    <location>
        <begin position="45"/>
        <end position="57"/>
    </location>
</feature>
<dbReference type="GO" id="GO:0004144">
    <property type="term" value="F:diacylglycerol O-acyltransferase activity"/>
    <property type="evidence" value="ECO:0007669"/>
    <property type="project" value="UniProtKB-ARBA"/>
</dbReference>